<reference evidence="2 3" key="1">
    <citation type="submission" date="2023-03" db="EMBL/GenBank/DDBJ databases">
        <authorList>
            <person name="Shen W."/>
            <person name="Cai J."/>
        </authorList>
    </citation>
    <scope>NUCLEOTIDE SEQUENCE [LARGE SCALE GENOMIC DNA]</scope>
    <source>
        <strain evidence="2 3">B516</strain>
    </source>
</reference>
<name>A0ABD5FR59_ENTCA</name>
<sequence>VIPPAIFFYYSTLFDSRFKTLQQNQKSHYHILLTFDGPVTEKQVIKLIEPLNTPLPKKVGSARGLVRYMAHLDNPEKYQYSRDEIVGHCGADVESYFELTKTSKMSVMKEIITYIYENKIDNYADFLMICIQHSDDWFDVAINYNTLAINKMIDGMWLKKKNELK</sequence>
<dbReference type="Proteomes" id="UP001253851">
    <property type="component" value="Unassembled WGS sequence"/>
</dbReference>
<feature type="domain" description="Plasmid replication protein origin binding" evidence="1">
    <location>
        <begin position="11"/>
        <end position="94"/>
    </location>
</feature>
<dbReference type="EMBL" id="JARQDZ010000034">
    <property type="protein sequence ID" value="MDT2984546.1"/>
    <property type="molecule type" value="Genomic_DNA"/>
</dbReference>
<evidence type="ECO:0000259" key="1">
    <source>
        <dbReference type="Pfam" id="PF01719"/>
    </source>
</evidence>
<feature type="non-terminal residue" evidence="2">
    <location>
        <position position="1"/>
    </location>
</feature>
<dbReference type="RefSeq" id="WP_311957847.1">
    <property type="nucleotide sequence ID" value="NZ_JARQDZ010000034.1"/>
</dbReference>
<dbReference type="Pfam" id="PF01719">
    <property type="entry name" value="Rep_OBD"/>
    <property type="match status" value="1"/>
</dbReference>
<evidence type="ECO:0000313" key="3">
    <source>
        <dbReference type="Proteomes" id="UP001253851"/>
    </source>
</evidence>
<proteinExistence type="predicted"/>
<protein>
    <submittedName>
        <fullName evidence="2">Rep family protein</fullName>
    </submittedName>
</protein>
<gene>
    <name evidence="2" type="ORF">P7I34_18115</name>
</gene>
<dbReference type="Gene3D" id="3.40.1310.30">
    <property type="match status" value="1"/>
</dbReference>
<organism evidence="2 3">
    <name type="scientific">Enterococcus casseliflavus</name>
    <name type="common">Enterococcus flavescens</name>
    <dbReference type="NCBI Taxonomy" id="37734"/>
    <lineage>
        <taxon>Bacteria</taxon>
        <taxon>Bacillati</taxon>
        <taxon>Bacillota</taxon>
        <taxon>Bacilli</taxon>
        <taxon>Lactobacillales</taxon>
        <taxon>Enterococcaceae</taxon>
        <taxon>Enterococcus</taxon>
    </lineage>
</organism>
<evidence type="ECO:0000313" key="2">
    <source>
        <dbReference type="EMBL" id="MDT2984546.1"/>
    </source>
</evidence>
<dbReference type="AlphaFoldDB" id="A0ABD5FR59"/>
<dbReference type="InterPro" id="IPR002631">
    <property type="entry name" value="Plasmid_rep_OBD"/>
</dbReference>
<accession>A0ABD5FR59</accession>
<comment type="caution">
    <text evidence="2">The sequence shown here is derived from an EMBL/GenBank/DDBJ whole genome shotgun (WGS) entry which is preliminary data.</text>
</comment>